<organism evidence="9 10">
    <name type="scientific">Sphingomonas arantia</name>
    <dbReference type="NCBI Taxonomy" id="1460676"/>
    <lineage>
        <taxon>Bacteria</taxon>
        <taxon>Pseudomonadati</taxon>
        <taxon>Pseudomonadota</taxon>
        <taxon>Alphaproteobacteria</taxon>
        <taxon>Sphingomonadales</taxon>
        <taxon>Sphingomonadaceae</taxon>
        <taxon>Sphingomonas</taxon>
    </lineage>
</organism>
<evidence type="ECO:0000256" key="6">
    <source>
        <dbReference type="ARBA" id="ARBA00023049"/>
    </source>
</evidence>
<evidence type="ECO:0000256" key="3">
    <source>
        <dbReference type="ARBA" id="ARBA00022723"/>
    </source>
</evidence>
<evidence type="ECO:0000313" key="9">
    <source>
        <dbReference type="EMBL" id="MFD1951764.1"/>
    </source>
</evidence>
<evidence type="ECO:0000256" key="5">
    <source>
        <dbReference type="ARBA" id="ARBA00022833"/>
    </source>
</evidence>
<feature type="domain" description="M23ase beta-sheet core" evidence="8">
    <location>
        <begin position="362"/>
        <end position="456"/>
    </location>
</feature>
<dbReference type="InterPro" id="IPR050570">
    <property type="entry name" value="Cell_wall_metabolism_enzyme"/>
</dbReference>
<accession>A0ABW4TYF6</accession>
<proteinExistence type="predicted"/>
<feature type="region of interest" description="Disordered" evidence="7">
    <location>
        <begin position="1"/>
        <end position="21"/>
    </location>
</feature>
<keyword evidence="3" id="KW-0479">Metal-binding</keyword>
<dbReference type="SUPFAM" id="SSF51261">
    <property type="entry name" value="Duplicated hybrid motif"/>
    <property type="match status" value="1"/>
</dbReference>
<comment type="cofactor">
    <cofactor evidence="1">
        <name>Zn(2+)</name>
        <dbReference type="ChEBI" id="CHEBI:29105"/>
    </cofactor>
</comment>
<dbReference type="EMBL" id="JBHUGS010000003">
    <property type="protein sequence ID" value="MFD1951764.1"/>
    <property type="molecule type" value="Genomic_DNA"/>
</dbReference>
<dbReference type="RefSeq" id="WP_380930629.1">
    <property type="nucleotide sequence ID" value="NZ_JBHUGS010000003.1"/>
</dbReference>
<evidence type="ECO:0000256" key="2">
    <source>
        <dbReference type="ARBA" id="ARBA00022670"/>
    </source>
</evidence>
<dbReference type="InterPro" id="IPR016047">
    <property type="entry name" value="M23ase_b-sheet_dom"/>
</dbReference>
<evidence type="ECO:0000259" key="8">
    <source>
        <dbReference type="Pfam" id="PF01551"/>
    </source>
</evidence>
<dbReference type="Gene3D" id="2.70.70.10">
    <property type="entry name" value="Glucose Permease (Domain IIA)"/>
    <property type="match status" value="1"/>
</dbReference>
<dbReference type="CDD" id="cd12797">
    <property type="entry name" value="M23_peptidase"/>
    <property type="match status" value="1"/>
</dbReference>
<evidence type="ECO:0000256" key="7">
    <source>
        <dbReference type="SAM" id="MobiDB-lite"/>
    </source>
</evidence>
<protein>
    <submittedName>
        <fullName evidence="9">M23 family metallopeptidase</fullName>
        <ecNumber evidence="9">3.4.24.-</ecNumber>
    </submittedName>
</protein>
<dbReference type="GO" id="GO:0016787">
    <property type="term" value="F:hydrolase activity"/>
    <property type="evidence" value="ECO:0007669"/>
    <property type="project" value="UniProtKB-KW"/>
</dbReference>
<dbReference type="EC" id="3.4.24.-" evidence="9"/>
<dbReference type="InterPro" id="IPR011055">
    <property type="entry name" value="Dup_hybrid_motif"/>
</dbReference>
<keyword evidence="4 9" id="KW-0378">Hydrolase</keyword>
<evidence type="ECO:0000313" key="10">
    <source>
        <dbReference type="Proteomes" id="UP001597400"/>
    </source>
</evidence>
<dbReference type="Pfam" id="PF01551">
    <property type="entry name" value="Peptidase_M23"/>
    <property type="match status" value="1"/>
</dbReference>
<keyword evidence="10" id="KW-1185">Reference proteome</keyword>
<evidence type="ECO:0000256" key="1">
    <source>
        <dbReference type="ARBA" id="ARBA00001947"/>
    </source>
</evidence>
<evidence type="ECO:0000256" key="4">
    <source>
        <dbReference type="ARBA" id="ARBA00022801"/>
    </source>
</evidence>
<gene>
    <name evidence="9" type="ORF">ACFSGX_13400</name>
</gene>
<dbReference type="PANTHER" id="PTHR21666">
    <property type="entry name" value="PEPTIDASE-RELATED"/>
    <property type="match status" value="1"/>
</dbReference>
<dbReference type="Gene3D" id="3.10.450.350">
    <property type="match status" value="1"/>
</dbReference>
<keyword evidence="5" id="KW-0862">Zinc</keyword>
<name>A0ABW4TYF6_9SPHN</name>
<keyword evidence="6" id="KW-0482">Metalloprotease</keyword>
<dbReference type="Proteomes" id="UP001597400">
    <property type="component" value="Unassembled WGS sequence"/>
</dbReference>
<sequence>MYRTSDSEQDSGGGTAVLRPRGAVPPRAAEFGRRVEEKVARLELVVDLGARIGSREWWRGLATCTALCASAIAFWPHLPLLTPAAPAAMSTAEWQEVRAIGVAPLALGADTGRRLAATAAVRPLLDTPERPTIDLTATLGRGDGFVRVLERSGVAAGEAEAVAAMVAQAVPLAEIAPGTRLDVTLGQRADRGQARPLEALAFRARIDLKLGVTRVDGRLRLVRTPIAIDATPLRIRGRVGSGLYMAARAAGAPAKAVEAYLRALGSRLSIGRDVHPNDRFDIIVERTRAATGEVQLGKLLYAGLDQARGRVQLLEWTIDGRRQWYAASGVGERRGLMRQPVIGRISSGFGWRRHPVLGFSRLHKGMDFAAPYGSPIVAAADGVVRFAGWHGGHGKYVSIQHGGGLGTGYGHMSRIVVPAGANVAQGQLIGYVGSTGLSTGPHLHYEVYRGGAAINPATVSFVTTSQLAGAELARFRSVLAGLMAVGEAGPVRTAAGDLRPGA</sequence>
<dbReference type="PANTHER" id="PTHR21666:SF288">
    <property type="entry name" value="CELL DIVISION PROTEIN YTFB"/>
    <property type="match status" value="1"/>
</dbReference>
<reference evidence="10" key="1">
    <citation type="journal article" date="2019" name="Int. J. Syst. Evol. Microbiol.">
        <title>The Global Catalogue of Microorganisms (GCM) 10K type strain sequencing project: providing services to taxonomists for standard genome sequencing and annotation.</title>
        <authorList>
            <consortium name="The Broad Institute Genomics Platform"/>
            <consortium name="The Broad Institute Genome Sequencing Center for Infectious Disease"/>
            <person name="Wu L."/>
            <person name="Ma J."/>
        </authorList>
    </citation>
    <scope>NUCLEOTIDE SEQUENCE [LARGE SCALE GENOMIC DNA]</scope>
    <source>
        <strain evidence="10">CGMCC 1.12702</strain>
    </source>
</reference>
<keyword evidence="2" id="KW-0645">Protease</keyword>
<comment type="caution">
    <text evidence="9">The sequence shown here is derived from an EMBL/GenBank/DDBJ whole genome shotgun (WGS) entry which is preliminary data.</text>
</comment>